<feature type="compositionally biased region" description="Basic and acidic residues" evidence="11">
    <location>
        <begin position="437"/>
        <end position="456"/>
    </location>
</feature>
<dbReference type="GO" id="GO:0015078">
    <property type="term" value="F:proton transmembrane transporter activity"/>
    <property type="evidence" value="ECO:0007669"/>
    <property type="project" value="InterPro"/>
</dbReference>
<dbReference type="PANTHER" id="PTHR12700">
    <property type="entry name" value="ATP SYNTHASE SUBUNIT D, MITOCHONDRIAL"/>
    <property type="match status" value="1"/>
</dbReference>
<feature type="compositionally biased region" description="Basic and acidic residues" evidence="11">
    <location>
        <begin position="473"/>
        <end position="498"/>
    </location>
</feature>
<dbReference type="GO" id="GO:0045259">
    <property type="term" value="C:proton-transporting ATP synthase complex"/>
    <property type="evidence" value="ECO:0007669"/>
    <property type="project" value="UniProtKB-KW"/>
</dbReference>
<feature type="compositionally biased region" description="Acidic residues" evidence="11">
    <location>
        <begin position="405"/>
        <end position="416"/>
    </location>
</feature>
<evidence type="ECO:0000256" key="11">
    <source>
        <dbReference type="SAM" id="MobiDB-lite"/>
    </source>
</evidence>
<feature type="region of interest" description="Disordered" evidence="11">
    <location>
        <begin position="336"/>
        <end position="362"/>
    </location>
</feature>
<keyword evidence="6" id="KW-0999">Mitochondrion inner membrane</keyword>
<evidence type="ECO:0000313" key="12">
    <source>
        <dbReference type="EMBL" id="EDW74012.1"/>
    </source>
</evidence>
<evidence type="ECO:0000256" key="1">
    <source>
        <dbReference type="ARBA" id="ARBA00004273"/>
    </source>
</evidence>
<dbReference type="OMA" id="MTMEEFC"/>
<proteinExistence type="inferred from homology"/>
<dbReference type="eggNOG" id="KOG3366">
    <property type="taxonomic scope" value="Eukaryota"/>
</dbReference>
<feature type="compositionally biased region" description="Basic and acidic residues" evidence="11">
    <location>
        <begin position="272"/>
        <end position="289"/>
    </location>
</feature>
<keyword evidence="5" id="KW-0375">Hydrogen ion transport</keyword>
<evidence type="ECO:0000256" key="4">
    <source>
        <dbReference type="ARBA" id="ARBA00022547"/>
    </source>
</evidence>
<comment type="similarity">
    <text evidence="2">Belongs to the ATPase d subunit family.</text>
</comment>
<dbReference type="HOGENOM" id="CLU_013169_0_0_1"/>
<feature type="compositionally biased region" description="Polar residues" evidence="11">
    <location>
        <begin position="346"/>
        <end position="359"/>
    </location>
</feature>
<feature type="region of interest" description="Disordered" evidence="11">
    <location>
        <begin position="725"/>
        <end position="838"/>
    </location>
</feature>
<feature type="compositionally biased region" description="Basic and acidic residues" evidence="11">
    <location>
        <begin position="763"/>
        <end position="776"/>
    </location>
</feature>
<dbReference type="STRING" id="7260.B4MPH3"/>
<feature type="coiled-coil region" evidence="10">
    <location>
        <begin position="876"/>
        <end position="903"/>
    </location>
</feature>
<feature type="compositionally biased region" description="Basic and acidic residues" evidence="11">
    <location>
        <begin position="564"/>
        <end position="578"/>
    </location>
</feature>
<dbReference type="PhylomeDB" id="B4MPH3"/>
<dbReference type="OrthoDB" id="35799at2759"/>
<feature type="compositionally biased region" description="Basic and acidic residues" evidence="11">
    <location>
        <begin position="657"/>
        <end position="685"/>
    </location>
</feature>
<dbReference type="AlphaFoldDB" id="B4MPH3"/>
<dbReference type="FunCoup" id="B4MPH3">
    <property type="interactions" value="2"/>
</dbReference>
<keyword evidence="8" id="KW-0496">Mitochondrion</keyword>
<organism evidence="13">
    <name type="scientific">Drosophila willistoni</name>
    <name type="common">Fruit fly</name>
    <dbReference type="NCBI Taxonomy" id="7260"/>
    <lineage>
        <taxon>Eukaryota</taxon>
        <taxon>Metazoa</taxon>
        <taxon>Ecdysozoa</taxon>
        <taxon>Arthropoda</taxon>
        <taxon>Hexapoda</taxon>
        <taxon>Insecta</taxon>
        <taxon>Pterygota</taxon>
        <taxon>Neoptera</taxon>
        <taxon>Endopterygota</taxon>
        <taxon>Diptera</taxon>
        <taxon>Brachycera</taxon>
        <taxon>Muscomorpha</taxon>
        <taxon>Ephydroidea</taxon>
        <taxon>Drosophilidae</taxon>
        <taxon>Drosophila</taxon>
        <taxon>Sophophora</taxon>
    </lineage>
</organism>
<keyword evidence="3" id="KW-0813">Transport</keyword>
<keyword evidence="9" id="KW-0472">Membrane</keyword>
<accession>B4MPH3</accession>
<evidence type="ECO:0000256" key="8">
    <source>
        <dbReference type="ARBA" id="ARBA00023128"/>
    </source>
</evidence>
<name>B4MPH3_DROWI</name>
<dbReference type="InterPro" id="IPR008689">
    <property type="entry name" value="ATP_synth_F0_dsu_mt"/>
</dbReference>
<dbReference type="GO" id="GO:0005743">
    <property type="term" value="C:mitochondrial inner membrane"/>
    <property type="evidence" value="ECO:0007669"/>
    <property type="project" value="UniProtKB-SubCell"/>
</dbReference>
<evidence type="ECO:0000256" key="3">
    <source>
        <dbReference type="ARBA" id="ARBA00022448"/>
    </source>
</evidence>
<dbReference type="InParanoid" id="B4MPH3"/>
<comment type="subcellular location">
    <subcellularLocation>
        <location evidence="1">Mitochondrion inner membrane</location>
    </subcellularLocation>
</comment>
<evidence type="ECO:0000256" key="7">
    <source>
        <dbReference type="ARBA" id="ARBA00023065"/>
    </source>
</evidence>
<dbReference type="Gene3D" id="6.10.280.70">
    <property type="match status" value="1"/>
</dbReference>
<evidence type="ECO:0000256" key="6">
    <source>
        <dbReference type="ARBA" id="ARBA00022792"/>
    </source>
</evidence>
<sequence length="961" mass="108626">MWEQIINCLTKGGSGNSKKCQFLNLSELYKRCPPNQRKQFALFKKKNEEYKERLQKYPDSMPKIDWKYYETSVRPEYVAWVKRFQNQYEQFDTFFENRHTLIDPSKYFCEVQEEMKEVTKQVEQYKKESNERIKCLEDELKFLGELKPYQEMTMEEFCYAKPSLAPDFINKPTFWPHTPEEQKPGPQQEVHEEAEEELQATKVKPTDEEPPKTAPPAAGTPKTSTDEKPSKAPTSSTDQKHEAKKDPQPQIDTKNDSKADSGTKVDQVSCEGETKTKDQQPENPIDVEKLKESASELAVKGSKLAVDLAKKASILLKSLVEKFNAKRKEIEVAANKAREENKGKSEQQAVEQVSSTDVSKATVDPKEVDSIYYREGSKNICHQTIIKGDDEANAEVKPKHANLNEEVEGEGEEVVEETEKRFKKKSAALKTNDSEAMEEKTKSESIEPEKTHEKSKTSKKKSAALKTNDSEAMEEKTKSESIEPQKTREKSKTSKSSETKNICQQVCEIMTKEKPPGKGSEAIQCLEKILTDYKQSDEGPCDSEKEEEPSENEDSKKSKCLTKTKQDQKSKEKPKVDEQQCFQKFLEENSKKCDESQTNLKKSWEESKDSVDVVARPKDASKTKPTDDAKTNEKALFGSDFQTEALESKTFMGFKSNEPHASKKDEKHLASLEDSAEKMSNKETTGDLVKPIYAGTNQTHDLENDLAESQKKDKLHLIEEFEQKQAEEAKLKQVENETKRKTEETMKKPTNLDNLSLAPNEKSQSKTEIEAEKVAEPKTTFYPKLVISAKPKEKINTLESPTEKPPTPPAKDTPSTPEAFIPRTSTTPVPPSTPPKVIKTPEVLESAQEMAKKVFKMATDAAAILSDATTAVESAKKAKTNRIESLEAAYLAAQKQANRALTEAYKAMGAAKKLTKRQQNRDPDALVMAEKHAVLAKLLARRAIALKKEIETILEELKKNQ</sequence>
<dbReference type="Pfam" id="PF05873">
    <property type="entry name" value="Mt_ATP-synt_D"/>
    <property type="match status" value="1"/>
</dbReference>
<feature type="region of interest" description="Disordered" evidence="11">
    <location>
        <begin position="590"/>
        <end position="634"/>
    </location>
</feature>
<keyword evidence="10" id="KW-0175">Coiled coil</keyword>
<feature type="compositionally biased region" description="Basic and acidic residues" evidence="11">
    <location>
        <begin position="336"/>
        <end position="345"/>
    </location>
</feature>
<reference evidence="12 13" key="1">
    <citation type="journal article" date="2007" name="Nature">
        <title>Evolution of genes and genomes on the Drosophila phylogeny.</title>
        <authorList>
            <consortium name="Drosophila 12 Genomes Consortium"/>
            <person name="Clark A.G."/>
            <person name="Eisen M.B."/>
            <person name="Smith D.R."/>
            <person name="Bergman C.M."/>
            <person name="Oliver B."/>
            <person name="Markow T.A."/>
            <person name="Kaufman T.C."/>
            <person name="Kellis M."/>
            <person name="Gelbart W."/>
            <person name="Iyer V.N."/>
            <person name="Pollard D.A."/>
            <person name="Sackton T.B."/>
            <person name="Larracuente A.M."/>
            <person name="Singh N.D."/>
            <person name="Abad J.P."/>
            <person name="Abt D.N."/>
            <person name="Adryan B."/>
            <person name="Aguade M."/>
            <person name="Akashi H."/>
            <person name="Anderson W.W."/>
            <person name="Aquadro C.F."/>
            <person name="Ardell D.H."/>
            <person name="Arguello R."/>
            <person name="Artieri C.G."/>
            <person name="Barbash D.A."/>
            <person name="Barker D."/>
            <person name="Barsanti P."/>
            <person name="Batterham P."/>
            <person name="Batzoglou S."/>
            <person name="Begun D."/>
            <person name="Bhutkar A."/>
            <person name="Blanco E."/>
            <person name="Bosak S.A."/>
            <person name="Bradley R.K."/>
            <person name="Brand A.D."/>
            <person name="Brent M.R."/>
            <person name="Brooks A.N."/>
            <person name="Brown R.H."/>
            <person name="Butlin R.K."/>
            <person name="Caggese C."/>
            <person name="Calvi B.R."/>
            <person name="Bernardo de Carvalho A."/>
            <person name="Caspi A."/>
            <person name="Castrezana S."/>
            <person name="Celniker S.E."/>
            <person name="Chang J.L."/>
            <person name="Chapple C."/>
            <person name="Chatterji S."/>
            <person name="Chinwalla A."/>
            <person name="Civetta A."/>
            <person name="Clifton S.W."/>
            <person name="Comeron J.M."/>
            <person name="Costello J.C."/>
            <person name="Coyne J.A."/>
            <person name="Daub J."/>
            <person name="David R.G."/>
            <person name="Delcher A.L."/>
            <person name="Delehaunty K."/>
            <person name="Do C.B."/>
            <person name="Ebling H."/>
            <person name="Edwards K."/>
            <person name="Eickbush T."/>
            <person name="Evans J.D."/>
            <person name="Filipski A."/>
            <person name="Findeiss S."/>
            <person name="Freyhult E."/>
            <person name="Fulton L."/>
            <person name="Fulton R."/>
            <person name="Garcia A.C."/>
            <person name="Gardiner A."/>
            <person name="Garfield D.A."/>
            <person name="Garvin B.E."/>
            <person name="Gibson G."/>
            <person name="Gilbert D."/>
            <person name="Gnerre S."/>
            <person name="Godfrey J."/>
            <person name="Good R."/>
            <person name="Gotea V."/>
            <person name="Gravely B."/>
            <person name="Greenberg A.J."/>
            <person name="Griffiths-Jones S."/>
            <person name="Gross S."/>
            <person name="Guigo R."/>
            <person name="Gustafson E.A."/>
            <person name="Haerty W."/>
            <person name="Hahn M.W."/>
            <person name="Halligan D.L."/>
            <person name="Halpern A.L."/>
            <person name="Halter G.M."/>
            <person name="Han M.V."/>
            <person name="Heger A."/>
            <person name="Hillier L."/>
            <person name="Hinrichs A.S."/>
            <person name="Holmes I."/>
            <person name="Hoskins R.A."/>
            <person name="Hubisz M.J."/>
            <person name="Hultmark D."/>
            <person name="Huntley M.A."/>
            <person name="Jaffe D.B."/>
            <person name="Jagadeeshan S."/>
            <person name="Jeck W.R."/>
            <person name="Johnson J."/>
            <person name="Jones C.D."/>
            <person name="Jordan W.C."/>
            <person name="Karpen G.H."/>
            <person name="Kataoka E."/>
            <person name="Keightley P.D."/>
            <person name="Kheradpour P."/>
            <person name="Kirkness E.F."/>
            <person name="Koerich L.B."/>
            <person name="Kristiansen K."/>
            <person name="Kudrna D."/>
            <person name="Kulathinal R.J."/>
            <person name="Kumar S."/>
            <person name="Kwok R."/>
            <person name="Lander E."/>
            <person name="Langley C.H."/>
            <person name="Lapoint R."/>
            <person name="Lazzaro B.P."/>
            <person name="Lee S.J."/>
            <person name="Levesque L."/>
            <person name="Li R."/>
            <person name="Lin C.F."/>
            <person name="Lin M.F."/>
            <person name="Lindblad-Toh K."/>
            <person name="Llopart A."/>
            <person name="Long M."/>
            <person name="Low L."/>
            <person name="Lozovsky E."/>
            <person name="Lu J."/>
            <person name="Luo M."/>
            <person name="Machado C.A."/>
            <person name="Makalowski W."/>
            <person name="Marzo M."/>
            <person name="Matsuda M."/>
            <person name="Matzkin L."/>
            <person name="McAllister B."/>
            <person name="McBride C.S."/>
            <person name="McKernan B."/>
            <person name="McKernan K."/>
            <person name="Mendez-Lago M."/>
            <person name="Minx P."/>
            <person name="Mollenhauer M.U."/>
            <person name="Montooth K."/>
            <person name="Mount S.M."/>
            <person name="Mu X."/>
            <person name="Myers E."/>
            <person name="Negre B."/>
            <person name="Newfeld S."/>
            <person name="Nielsen R."/>
            <person name="Noor M.A."/>
            <person name="O'Grady P."/>
            <person name="Pachter L."/>
            <person name="Papaceit M."/>
            <person name="Parisi M.J."/>
            <person name="Parisi M."/>
            <person name="Parts L."/>
            <person name="Pedersen J.S."/>
            <person name="Pesole G."/>
            <person name="Phillippy A.M."/>
            <person name="Ponting C.P."/>
            <person name="Pop M."/>
            <person name="Porcelli D."/>
            <person name="Powell J.R."/>
            <person name="Prohaska S."/>
            <person name="Pruitt K."/>
            <person name="Puig M."/>
            <person name="Quesneville H."/>
            <person name="Ram K.R."/>
            <person name="Rand D."/>
            <person name="Rasmussen M.D."/>
            <person name="Reed L.K."/>
            <person name="Reenan R."/>
            <person name="Reily A."/>
            <person name="Remington K.A."/>
            <person name="Rieger T.T."/>
            <person name="Ritchie M.G."/>
            <person name="Robin C."/>
            <person name="Rogers Y.H."/>
            <person name="Rohde C."/>
            <person name="Rozas J."/>
            <person name="Rubenfield M.J."/>
            <person name="Ruiz A."/>
            <person name="Russo S."/>
            <person name="Salzberg S.L."/>
            <person name="Sanchez-Gracia A."/>
            <person name="Saranga D.J."/>
            <person name="Sato H."/>
            <person name="Schaeffer S.W."/>
            <person name="Schatz M.C."/>
            <person name="Schlenke T."/>
            <person name="Schwartz R."/>
            <person name="Segarra C."/>
            <person name="Singh R.S."/>
            <person name="Sirot L."/>
            <person name="Sirota M."/>
            <person name="Sisneros N.B."/>
            <person name="Smith C.D."/>
            <person name="Smith T.F."/>
            <person name="Spieth J."/>
            <person name="Stage D.E."/>
            <person name="Stark A."/>
            <person name="Stephan W."/>
            <person name="Strausberg R.L."/>
            <person name="Strempel S."/>
            <person name="Sturgill D."/>
            <person name="Sutton G."/>
            <person name="Sutton G.G."/>
            <person name="Tao W."/>
            <person name="Teichmann S."/>
            <person name="Tobari Y.N."/>
            <person name="Tomimura Y."/>
            <person name="Tsolas J.M."/>
            <person name="Valente V.L."/>
            <person name="Venter E."/>
            <person name="Venter J.C."/>
            <person name="Vicario S."/>
            <person name="Vieira F.G."/>
            <person name="Vilella A.J."/>
            <person name="Villasante A."/>
            <person name="Walenz B."/>
            <person name="Wang J."/>
            <person name="Wasserman M."/>
            <person name="Watts T."/>
            <person name="Wilson D."/>
            <person name="Wilson R.K."/>
            <person name="Wing R.A."/>
            <person name="Wolfner M.F."/>
            <person name="Wong A."/>
            <person name="Wong G.K."/>
            <person name="Wu C.I."/>
            <person name="Wu G."/>
            <person name="Yamamoto D."/>
            <person name="Yang H.P."/>
            <person name="Yang S.P."/>
            <person name="Yorke J.A."/>
            <person name="Yoshida K."/>
            <person name="Zdobnov E."/>
            <person name="Zhang P."/>
            <person name="Zhang Y."/>
            <person name="Zimin A.V."/>
            <person name="Baldwin J."/>
            <person name="Abdouelleil A."/>
            <person name="Abdulkadir J."/>
            <person name="Abebe A."/>
            <person name="Abera B."/>
            <person name="Abreu J."/>
            <person name="Acer S.C."/>
            <person name="Aftuck L."/>
            <person name="Alexander A."/>
            <person name="An P."/>
            <person name="Anderson E."/>
            <person name="Anderson S."/>
            <person name="Arachi H."/>
            <person name="Azer M."/>
            <person name="Bachantsang P."/>
            <person name="Barry A."/>
            <person name="Bayul T."/>
            <person name="Berlin A."/>
            <person name="Bessette D."/>
            <person name="Bloom T."/>
            <person name="Blye J."/>
            <person name="Boguslavskiy L."/>
            <person name="Bonnet C."/>
            <person name="Boukhgalter B."/>
            <person name="Bourzgui I."/>
            <person name="Brown A."/>
            <person name="Cahill P."/>
            <person name="Channer S."/>
            <person name="Cheshatsang Y."/>
            <person name="Chuda L."/>
            <person name="Citroen M."/>
            <person name="Collymore A."/>
            <person name="Cooke P."/>
            <person name="Costello M."/>
            <person name="D'Aco K."/>
            <person name="Daza R."/>
            <person name="De Haan G."/>
            <person name="DeGray S."/>
            <person name="DeMaso C."/>
            <person name="Dhargay N."/>
            <person name="Dooley K."/>
            <person name="Dooley E."/>
            <person name="Doricent M."/>
            <person name="Dorje P."/>
            <person name="Dorjee K."/>
            <person name="Dupes A."/>
            <person name="Elong R."/>
            <person name="Falk J."/>
            <person name="Farina A."/>
            <person name="Faro S."/>
            <person name="Ferguson D."/>
            <person name="Fisher S."/>
            <person name="Foley C.D."/>
            <person name="Franke A."/>
            <person name="Friedrich D."/>
            <person name="Gadbois L."/>
            <person name="Gearin G."/>
            <person name="Gearin C.R."/>
            <person name="Giannoukos G."/>
            <person name="Goode T."/>
            <person name="Graham J."/>
            <person name="Grandbois E."/>
            <person name="Grewal S."/>
            <person name="Gyaltsen K."/>
            <person name="Hafez N."/>
            <person name="Hagos B."/>
            <person name="Hall J."/>
            <person name="Henson C."/>
            <person name="Hollinger A."/>
            <person name="Honan T."/>
            <person name="Huard M.D."/>
            <person name="Hughes L."/>
            <person name="Hurhula B."/>
            <person name="Husby M.E."/>
            <person name="Kamat A."/>
            <person name="Kanga B."/>
            <person name="Kashin S."/>
            <person name="Khazanovich D."/>
            <person name="Kisner P."/>
            <person name="Lance K."/>
            <person name="Lara M."/>
            <person name="Lee W."/>
            <person name="Lennon N."/>
            <person name="Letendre F."/>
            <person name="LeVine R."/>
            <person name="Lipovsky A."/>
            <person name="Liu X."/>
            <person name="Liu J."/>
            <person name="Liu S."/>
            <person name="Lokyitsang T."/>
            <person name="Lokyitsang Y."/>
            <person name="Lubonja R."/>
            <person name="Lui A."/>
            <person name="MacDonald P."/>
            <person name="Magnisalis V."/>
            <person name="Maru K."/>
            <person name="Matthews C."/>
            <person name="McCusker W."/>
            <person name="McDonough S."/>
            <person name="Mehta T."/>
            <person name="Meldrim J."/>
            <person name="Meneus L."/>
            <person name="Mihai O."/>
            <person name="Mihalev A."/>
            <person name="Mihova T."/>
            <person name="Mittelman R."/>
            <person name="Mlenga V."/>
            <person name="Montmayeur A."/>
            <person name="Mulrain L."/>
            <person name="Navidi A."/>
            <person name="Naylor J."/>
            <person name="Negash T."/>
            <person name="Nguyen T."/>
            <person name="Nguyen N."/>
            <person name="Nicol R."/>
            <person name="Norbu C."/>
            <person name="Norbu N."/>
            <person name="Novod N."/>
            <person name="O'Neill B."/>
            <person name="Osman S."/>
            <person name="Markiewicz E."/>
            <person name="Oyono O.L."/>
            <person name="Patti C."/>
            <person name="Phunkhang P."/>
            <person name="Pierre F."/>
            <person name="Priest M."/>
            <person name="Raghuraman S."/>
            <person name="Rege F."/>
            <person name="Reyes R."/>
            <person name="Rise C."/>
            <person name="Rogov P."/>
            <person name="Ross K."/>
            <person name="Ryan E."/>
            <person name="Settipalli S."/>
            <person name="Shea T."/>
            <person name="Sherpa N."/>
            <person name="Shi L."/>
            <person name="Shih D."/>
            <person name="Sparrow T."/>
            <person name="Spaulding J."/>
            <person name="Stalker J."/>
            <person name="Stange-Thomann N."/>
            <person name="Stavropoulos S."/>
            <person name="Stone C."/>
            <person name="Strader C."/>
            <person name="Tesfaye S."/>
            <person name="Thomson T."/>
            <person name="Thoulutsang Y."/>
            <person name="Thoulutsang D."/>
            <person name="Topham K."/>
            <person name="Topping I."/>
            <person name="Tsamla T."/>
            <person name="Vassiliev H."/>
            <person name="Vo A."/>
            <person name="Wangchuk T."/>
            <person name="Wangdi T."/>
            <person name="Weiand M."/>
            <person name="Wilkinson J."/>
            <person name="Wilson A."/>
            <person name="Yadav S."/>
            <person name="Young G."/>
            <person name="Yu Q."/>
            <person name="Zembek L."/>
            <person name="Zhong D."/>
            <person name="Zimmer A."/>
            <person name="Zwirko Z."/>
            <person name="Jaffe D.B."/>
            <person name="Alvarez P."/>
            <person name="Brockman W."/>
            <person name="Butler J."/>
            <person name="Chin C."/>
            <person name="Gnerre S."/>
            <person name="Grabherr M."/>
            <person name="Kleber M."/>
            <person name="Mauceli E."/>
            <person name="MacCallum I."/>
        </authorList>
    </citation>
    <scope>NUCLEOTIDE SEQUENCE [LARGE SCALE GENOMIC DNA]</scope>
    <source>
        <strain evidence="13">Tucson 14030-0811.24</strain>
    </source>
</reference>
<protein>
    <submittedName>
        <fullName evidence="12">GK21701</fullName>
    </submittedName>
</protein>
<dbReference type="GO" id="GO:0015986">
    <property type="term" value="P:proton motive force-driven ATP synthesis"/>
    <property type="evidence" value="ECO:0007669"/>
    <property type="project" value="InterPro"/>
</dbReference>
<feature type="region of interest" description="Disordered" evidence="11">
    <location>
        <begin position="654"/>
        <end position="689"/>
    </location>
</feature>
<evidence type="ECO:0000256" key="2">
    <source>
        <dbReference type="ARBA" id="ARBA00006842"/>
    </source>
</evidence>
<feature type="region of interest" description="Disordered" evidence="11">
    <location>
        <begin position="170"/>
        <end position="289"/>
    </location>
</feature>
<feature type="compositionally biased region" description="Basic and acidic residues" evidence="11">
    <location>
        <begin position="602"/>
        <end position="633"/>
    </location>
</feature>
<evidence type="ECO:0000313" key="13">
    <source>
        <dbReference type="Proteomes" id="UP000007798"/>
    </source>
</evidence>
<feature type="coiled-coil region" evidence="10">
    <location>
        <begin position="119"/>
        <end position="146"/>
    </location>
</feature>
<evidence type="ECO:0000256" key="10">
    <source>
        <dbReference type="SAM" id="Coils"/>
    </source>
</evidence>
<dbReference type="SUPFAM" id="SSF161065">
    <property type="entry name" value="ATP synthase D chain-like"/>
    <property type="match status" value="1"/>
</dbReference>
<gene>
    <name evidence="12" type="primary">Dwil\GK21701</name>
    <name evidence="12" type="ORF">Dwil_GK21701</name>
</gene>
<dbReference type="Proteomes" id="UP000007798">
    <property type="component" value="Unassembled WGS sequence"/>
</dbReference>
<feature type="region of interest" description="Disordered" evidence="11">
    <location>
        <begin position="534"/>
        <end position="578"/>
    </location>
</feature>
<keyword evidence="4" id="KW-0138">CF(0)</keyword>
<evidence type="ECO:0000256" key="9">
    <source>
        <dbReference type="ARBA" id="ARBA00023136"/>
    </source>
</evidence>
<dbReference type="EMBL" id="CH963849">
    <property type="protein sequence ID" value="EDW74012.1"/>
    <property type="molecule type" value="Genomic_DNA"/>
</dbReference>
<dbReference type="InterPro" id="IPR036228">
    <property type="entry name" value="ATP_synth_F0_dsu_sf_mt"/>
</dbReference>
<keyword evidence="7" id="KW-0406">Ion transport</keyword>
<evidence type="ECO:0000256" key="5">
    <source>
        <dbReference type="ARBA" id="ARBA00022781"/>
    </source>
</evidence>
<feature type="compositionally biased region" description="Basic and acidic residues" evidence="11">
    <location>
        <begin position="389"/>
        <end position="398"/>
    </location>
</feature>
<keyword evidence="13" id="KW-1185">Reference proteome</keyword>
<feature type="compositionally biased region" description="Acidic residues" evidence="11">
    <location>
        <begin position="539"/>
        <end position="552"/>
    </location>
</feature>
<feature type="compositionally biased region" description="Basic and acidic residues" evidence="11">
    <location>
        <begin position="238"/>
        <end position="263"/>
    </location>
</feature>
<feature type="compositionally biased region" description="Basic and acidic residues" evidence="11">
    <location>
        <begin position="725"/>
        <end position="747"/>
    </location>
</feature>
<feature type="region of interest" description="Disordered" evidence="11">
    <location>
        <begin position="389"/>
        <end position="500"/>
    </location>
</feature>